<dbReference type="InterPro" id="IPR036291">
    <property type="entry name" value="NAD(P)-bd_dom_sf"/>
</dbReference>
<dbReference type="PRINTS" id="PR00081">
    <property type="entry name" value="GDHRDH"/>
</dbReference>
<dbReference type="EMBL" id="LUUI01000088">
    <property type="protein sequence ID" value="OAI17378.1"/>
    <property type="molecule type" value="Genomic_DNA"/>
</dbReference>
<accession>A0A177NH58</accession>
<dbReference type="Proteomes" id="UP000078476">
    <property type="component" value="Unassembled WGS sequence"/>
</dbReference>
<keyword evidence="2" id="KW-1185">Reference proteome</keyword>
<evidence type="ECO:0000313" key="2">
    <source>
        <dbReference type="Proteomes" id="UP000078476"/>
    </source>
</evidence>
<gene>
    <name evidence="1" type="ORF">A1359_06040</name>
</gene>
<dbReference type="PANTHER" id="PTHR43431:SF7">
    <property type="entry name" value="OXIDOREDUCTASE, SHORT CHAIN DEHYDROGENASE_REDUCTASE FAMILY (AFU_ORTHOLOGUE AFUA_5G14000)"/>
    <property type="match status" value="1"/>
</dbReference>
<proteinExistence type="predicted"/>
<dbReference type="RefSeq" id="WP_066979984.1">
    <property type="nucleotide sequence ID" value="NZ_LUUI01000088.1"/>
</dbReference>
<dbReference type="InterPro" id="IPR002347">
    <property type="entry name" value="SDR_fam"/>
</dbReference>
<dbReference type="AlphaFoldDB" id="A0A177NH58"/>
<dbReference type="SUPFAM" id="SSF51735">
    <property type="entry name" value="NAD(P)-binding Rossmann-fold domains"/>
    <property type="match status" value="1"/>
</dbReference>
<evidence type="ECO:0000313" key="1">
    <source>
        <dbReference type="EMBL" id="OAI17378.1"/>
    </source>
</evidence>
<organism evidence="1 2">
    <name type="scientific">Methylomonas lenta</name>
    <dbReference type="NCBI Taxonomy" id="980561"/>
    <lineage>
        <taxon>Bacteria</taxon>
        <taxon>Pseudomonadati</taxon>
        <taxon>Pseudomonadota</taxon>
        <taxon>Gammaproteobacteria</taxon>
        <taxon>Methylococcales</taxon>
        <taxon>Methylococcaceae</taxon>
        <taxon>Methylomonas</taxon>
    </lineage>
</organism>
<dbReference type="STRING" id="980561.A1359_06040"/>
<name>A0A177NH58_9GAMM</name>
<sequence>MVTRKAALVLGVGPETGLGSALAHRFAASGLQVFIAGRSAAKLDAVAAGITAQGGAAIPVVSDATVEADVIRLLQTVTDNNCELDIAAYNVDSNIPAPLLETDLETFTKLWQQNSLGCFLFGREVIKHMLPQQRGTLIFTGATASLRAKPPFTAFAAAKAGVRALAQGMAREFGPQGIHVIHSIIDGVIDGERARKQFPQFVEAKGSAGLLQAHAIAETYWQLHKQHPSAWTHEIDLRPFKEAF</sequence>
<dbReference type="Gene3D" id="3.40.50.720">
    <property type="entry name" value="NAD(P)-binding Rossmann-like Domain"/>
    <property type="match status" value="1"/>
</dbReference>
<dbReference type="Pfam" id="PF00106">
    <property type="entry name" value="adh_short"/>
    <property type="match status" value="1"/>
</dbReference>
<comment type="caution">
    <text evidence="1">The sequence shown here is derived from an EMBL/GenBank/DDBJ whole genome shotgun (WGS) entry which is preliminary data.</text>
</comment>
<dbReference type="OrthoDB" id="5513072at2"/>
<dbReference type="PANTHER" id="PTHR43431">
    <property type="entry name" value="OXIDOREDUCTASE, SHORT CHAIN DEHYDROGENASE/REDUCTASE FAMILY (AFU_ORTHOLOGUE AFUA_5G14000)"/>
    <property type="match status" value="1"/>
</dbReference>
<reference evidence="1 2" key="1">
    <citation type="submission" date="2016-03" db="EMBL/GenBank/DDBJ databases">
        <authorList>
            <person name="Ploux O."/>
        </authorList>
    </citation>
    <scope>NUCLEOTIDE SEQUENCE [LARGE SCALE GENOMIC DNA]</scope>
    <source>
        <strain evidence="1 2">R-45370</strain>
    </source>
</reference>
<protein>
    <submittedName>
        <fullName evidence="1">Glucose 1-dehydrogenase</fullName>
    </submittedName>
</protein>